<keyword evidence="1" id="KW-0472">Membrane</keyword>
<keyword evidence="3" id="KW-1185">Reference proteome</keyword>
<dbReference type="Pfam" id="PF06799">
    <property type="entry name" value="CGLD27-like"/>
    <property type="match status" value="1"/>
</dbReference>
<accession>A0A835K563</accession>
<feature type="transmembrane region" description="Helical" evidence="1">
    <location>
        <begin position="90"/>
        <end position="109"/>
    </location>
</feature>
<protein>
    <recommendedName>
        <fullName evidence="4">DUF1230 family protein</fullName>
    </recommendedName>
</protein>
<keyword evidence="1" id="KW-0812">Transmembrane</keyword>
<evidence type="ECO:0000313" key="2">
    <source>
        <dbReference type="EMBL" id="KAF9681028.1"/>
    </source>
</evidence>
<evidence type="ECO:0000313" key="3">
    <source>
        <dbReference type="Proteomes" id="UP000657918"/>
    </source>
</evidence>
<name>A0A835K563_9ROSI</name>
<dbReference type="Proteomes" id="UP000657918">
    <property type="component" value="Unassembled WGS sequence"/>
</dbReference>
<proteinExistence type="predicted"/>
<comment type="caution">
    <text evidence="2">The sequence shown here is derived from an EMBL/GenBank/DDBJ whole genome shotgun (WGS) entry which is preliminary data.</text>
</comment>
<dbReference type="AlphaFoldDB" id="A0A835K563"/>
<evidence type="ECO:0000256" key="1">
    <source>
        <dbReference type="SAM" id="Phobius"/>
    </source>
</evidence>
<feature type="transmembrane region" description="Helical" evidence="1">
    <location>
        <begin position="207"/>
        <end position="226"/>
    </location>
</feature>
<evidence type="ECO:0008006" key="4">
    <source>
        <dbReference type="Google" id="ProtNLM"/>
    </source>
</evidence>
<keyword evidence="1" id="KW-1133">Transmembrane helix</keyword>
<organism evidence="2 3">
    <name type="scientific">Salix dunnii</name>
    <dbReference type="NCBI Taxonomy" id="1413687"/>
    <lineage>
        <taxon>Eukaryota</taxon>
        <taxon>Viridiplantae</taxon>
        <taxon>Streptophyta</taxon>
        <taxon>Embryophyta</taxon>
        <taxon>Tracheophyta</taxon>
        <taxon>Spermatophyta</taxon>
        <taxon>Magnoliopsida</taxon>
        <taxon>eudicotyledons</taxon>
        <taxon>Gunneridae</taxon>
        <taxon>Pentapetalae</taxon>
        <taxon>rosids</taxon>
        <taxon>fabids</taxon>
        <taxon>Malpighiales</taxon>
        <taxon>Salicaceae</taxon>
        <taxon>Saliceae</taxon>
        <taxon>Salix</taxon>
    </lineage>
</organism>
<reference evidence="2 3" key="1">
    <citation type="submission" date="2020-10" db="EMBL/GenBank/DDBJ databases">
        <title>Plant Genome Project.</title>
        <authorList>
            <person name="Zhang R.-G."/>
        </authorList>
    </citation>
    <scope>NUCLEOTIDE SEQUENCE [LARGE SCALE GENOMIC DNA]</scope>
    <source>
        <strain evidence="2">FAFU-HL-1</strain>
        <tissue evidence="2">Leaf</tissue>
    </source>
</reference>
<dbReference type="PANTHER" id="PTHR34214">
    <property type="match status" value="1"/>
</dbReference>
<dbReference type="InterPro" id="IPR009631">
    <property type="entry name" value="CGLD27-like"/>
</dbReference>
<dbReference type="PANTHER" id="PTHR34214:SF1">
    <property type="entry name" value="DUF1230 FAMILY PROTEIN"/>
    <property type="match status" value="1"/>
</dbReference>
<dbReference type="OrthoDB" id="192326at2759"/>
<dbReference type="EMBL" id="JADGMS010000006">
    <property type="protein sequence ID" value="KAF9681028.1"/>
    <property type="molecule type" value="Genomic_DNA"/>
</dbReference>
<sequence length="271" mass="29742">MAISLLHLSSPFLLSSTTQKRFLYHHHHNYKNTLPQIPSFSFRNGSSNTPPETECPVPLDQQPINEYQNLSTSFPFSWASGDIVEYCSRLFVTGASFALLIALPVAWFGTVGPKTEPLKPVLAALSSGVLVVSLAVVRMYLGWAYVGNRLLSATVEYEETGWYDGQIWVKTAEILARDRLLGSFSELSGRVNLTGCVVKPVLSRLKYTLVTLAASLFVCVVLFINIEGGQKDSYIPFEEAGGRAIPGVYNDDSARSFEPDAFCGEPAPPEP</sequence>
<gene>
    <name evidence="2" type="ORF">SADUNF_Sadunf06G0183000</name>
</gene>
<feature type="transmembrane region" description="Helical" evidence="1">
    <location>
        <begin position="121"/>
        <end position="141"/>
    </location>
</feature>